<dbReference type="EMBL" id="JBHUHR010000012">
    <property type="protein sequence ID" value="MFD2033853.1"/>
    <property type="molecule type" value="Genomic_DNA"/>
</dbReference>
<dbReference type="PIRSF" id="PIRSF001365">
    <property type="entry name" value="DHDPS"/>
    <property type="match status" value="1"/>
</dbReference>
<dbReference type="SUPFAM" id="SSF51569">
    <property type="entry name" value="Aldolase"/>
    <property type="match status" value="1"/>
</dbReference>
<gene>
    <name evidence="4" type="ORF">ACFSKL_03570</name>
</gene>
<dbReference type="CDD" id="cd00408">
    <property type="entry name" value="DHDPS-like"/>
    <property type="match status" value="1"/>
</dbReference>
<name>A0ABW4VKQ8_9BACT</name>
<dbReference type="Gene3D" id="3.20.20.70">
    <property type="entry name" value="Aldolase class I"/>
    <property type="match status" value="1"/>
</dbReference>
<dbReference type="Proteomes" id="UP001597361">
    <property type="component" value="Unassembled WGS sequence"/>
</dbReference>
<evidence type="ECO:0000313" key="5">
    <source>
        <dbReference type="Proteomes" id="UP001597361"/>
    </source>
</evidence>
<sequence>MIEKRYRGVVVPMVTPLTKQGQIDVEAVVRIMEEFAKNDISPLVLGTTGESSSFTKAESMEMLEETVAAKGKHQKVYAGVVSNCFEQQVDYGKAFLDQGADAIVATLPGYYVLTASQMTAHFINLADAIQGDLIVYNIKATTQMSIPIPVVETLSQHDHILGLKDSERDEERLKTCISLFKEREDFSYFCGWGAKSVDSLSLGADGIVPSTGNLVPSFYKEMMTEIGQNNWEKAMEWQSITDEVAKVYQGGKTLGQSLAALKLLMLERGLCQTFMKPPLTTLEDNLCTEILSNWKNLELKF</sequence>
<protein>
    <submittedName>
        <fullName evidence="4">Dihydrodipicolinate synthase family protein</fullName>
    </submittedName>
</protein>
<accession>A0ABW4VKQ8</accession>
<dbReference type="PANTHER" id="PTHR12128:SF66">
    <property type="entry name" value="4-HYDROXY-2-OXOGLUTARATE ALDOLASE, MITOCHONDRIAL"/>
    <property type="match status" value="1"/>
</dbReference>
<evidence type="ECO:0000256" key="2">
    <source>
        <dbReference type="ARBA" id="ARBA00023239"/>
    </source>
</evidence>
<proteinExistence type="inferred from homology"/>
<keyword evidence="5" id="KW-1185">Reference proteome</keyword>
<dbReference type="InterPro" id="IPR002220">
    <property type="entry name" value="DapA-like"/>
</dbReference>
<dbReference type="PRINTS" id="PR00146">
    <property type="entry name" value="DHPICSNTHASE"/>
</dbReference>
<dbReference type="PANTHER" id="PTHR12128">
    <property type="entry name" value="DIHYDRODIPICOLINATE SYNTHASE"/>
    <property type="match status" value="1"/>
</dbReference>
<organism evidence="4 5">
    <name type="scientific">Belliella marina</name>
    <dbReference type="NCBI Taxonomy" id="1644146"/>
    <lineage>
        <taxon>Bacteria</taxon>
        <taxon>Pseudomonadati</taxon>
        <taxon>Bacteroidota</taxon>
        <taxon>Cytophagia</taxon>
        <taxon>Cytophagales</taxon>
        <taxon>Cyclobacteriaceae</taxon>
        <taxon>Belliella</taxon>
    </lineage>
</organism>
<dbReference type="Pfam" id="PF00701">
    <property type="entry name" value="DHDPS"/>
    <property type="match status" value="1"/>
</dbReference>
<dbReference type="RefSeq" id="WP_376883547.1">
    <property type="nucleotide sequence ID" value="NZ_JBHUHR010000012.1"/>
</dbReference>
<comment type="caution">
    <text evidence="4">The sequence shown here is derived from an EMBL/GenBank/DDBJ whole genome shotgun (WGS) entry which is preliminary data.</text>
</comment>
<evidence type="ECO:0000256" key="1">
    <source>
        <dbReference type="ARBA" id="ARBA00007592"/>
    </source>
</evidence>
<keyword evidence="2 3" id="KW-0456">Lyase</keyword>
<dbReference type="InterPro" id="IPR013785">
    <property type="entry name" value="Aldolase_TIM"/>
</dbReference>
<evidence type="ECO:0000256" key="3">
    <source>
        <dbReference type="PIRNR" id="PIRNR001365"/>
    </source>
</evidence>
<evidence type="ECO:0000313" key="4">
    <source>
        <dbReference type="EMBL" id="MFD2033853.1"/>
    </source>
</evidence>
<comment type="similarity">
    <text evidence="1 3">Belongs to the DapA family.</text>
</comment>
<dbReference type="SMART" id="SM01130">
    <property type="entry name" value="DHDPS"/>
    <property type="match status" value="1"/>
</dbReference>
<reference evidence="5" key="1">
    <citation type="journal article" date="2019" name="Int. J. Syst. Evol. Microbiol.">
        <title>The Global Catalogue of Microorganisms (GCM) 10K type strain sequencing project: providing services to taxonomists for standard genome sequencing and annotation.</title>
        <authorList>
            <consortium name="The Broad Institute Genomics Platform"/>
            <consortium name="The Broad Institute Genome Sequencing Center for Infectious Disease"/>
            <person name="Wu L."/>
            <person name="Ma J."/>
        </authorList>
    </citation>
    <scope>NUCLEOTIDE SEQUENCE [LARGE SCALE GENOMIC DNA]</scope>
    <source>
        <strain evidence="5">CGMCC 1.15180</strain>
    </source>
</reference>